<name>A0A6N7X6M7_STRAY</name>
<dbReference type="Pfam" id="PF05193">
    <property type="entry name" value="Peptidase_M16_C"/>
    <property type="match status" value="1"/>
</dbReference>
<dbReference type="OrthoDB" id="9811314at2"/>
<dbReference type="SUPFAM" id="SSF63411">
    <property type="entry name" value="LuxS/MPP-like metallohydrolase"/>
    <property type="match status" value="2"/>
</dbReference>
<dbReference type="AlphaFoldDB" id="A0A6N7X6M7"/>
<organism evidence="3 5">
    <name type="scientific">Streptococcus alactolyticus</name>
    <dbReference type="NCBI Taxonomy" id="29389"/>
    <lineage>
        <taxon>Bacteria</taxon>
        <taxon>Bacillati</taxon>
        <taxon>Bacillota</taxon>
        <taxon>Bacilli</taxon>
        <taxon>Lactobacillales</taxon>
        <taxon>Streptococcaceae</taxon>
        <taxon>Streptococcus</taxon>
    </lineage>
</organism>
<dbReference type="Proteomes" id="UP000471052">
    <property type="component" value="Unassembled WGS sequence"/>
</dbReference>
<dbReference type="InterPro" id="IPR007863">
    <property type="entry name" value="Peptidase_M16_C"/>
</dbReference>
<accession>A0A6N7X6M7</accession>
<dbReference type="Proteomes" id="UP001212085">
    <property type="component" value="Chromosome"/>
</dbReference>
<keyword evidence="6" id="KW-1185">Reference proteome</keyword>
<dbReference type="PANTHER" id="PTHR11851">
    <property type="entry name" value="METALLOPROTEASE"/>
    <property type="match status" value="1"/>
</dbReference>
<protein>
    <submittedName>
        <fullName evidence="3">Insulinase family protein</fullName>
    </submittedName>
    <submittedName>
        <fullName evidence="4">Pitrilysin family protein</fullName>
    </submittedName>
</protein>
<evidence type="ECO:0000313" key="4">
    <source>
        <dbReference type="EMBL" id="WBB06411.1"/>
    </source>
</evidence>
<feature type="domain" description="Peptidase M16 N-terminal" evidence="1">
    <location>
        <begin position="61"/>
        <end position="176"/>
    </location>
</feature>
<dbReference type="Pfam" id="PF00675">
    <property type="entry name" value="Peptidase_M16"/>
    <property type="match status" value="1"/>
</dbReference>
<dbReference type="InterPro" id="IPR050361">
    <property type="entry name" value="MPP/UQCRC_Complex"/>
</dbReference>
<feature type="domain" description="Peptidase M16 C-terminal" evidence="2">
    <location>
        <begin position="183"/>
        <end position="360"/>
    </location>
</feature>
<evidence type="ECO:0000259" key="2">
    <source>
        <dbReference type="Pfam" id="PF05193"/>
    </source>
</evidence>
<proteinExistence type="predicted"/>
<reference evidence="3 5" key="1">
    <citation type="submission" date="2019-08" db="EMBL/GenBank/DDBJ databases">
        <title>In-depth cultivation of the pig gut microbiome towards novel bacterial diversity and tailored functional studies.</title>
        <authorList>
            <person name="Wylensek D."/>
            <person name="Hitch T.C.A."/>
            <person name="Clavel T."/>
        </authorList>
    </citation>
    <scope>NUCLEOTIDE SEQUENCE [LARGE SCALE GENOMIC DNA]</scope>
    <source>
        <strain evidence="3 5">BL-178-WT-3A</strain>
    </source>
</reference>
<evidence type="ECO:0000259" key="1">
    <source>
        <dbReference type="Pfam" id="PF00675"/>
    </source>
</evidence>
<dbReference type="NCBIfam" id="NF047421">
    <property type="entry name" value="YfmH_fam"/>
    <property type="match status" value="1"/>
</dbReference>
<dbReference type="EMBL" id="VUNP01000023">
    <property type="protein sequence ID" value="MST53952.1"/>
    <property type="molecule type" value="Genomic_DNA"/>
</dbReference>
<dbReference type="InterPro" id="IPR011765">
    <property type="entry name" value="Pept_M16_N"/>
</dbReference>
<dbReference type="GO" id="GO:0046872">
    <property type="term" value="F:metal ion binding"/>
    <property type="evidence" value="ECO:0007669"/>
    <property type="project" value="InterPro"/>
</dbReference>
<evidence type="ECO:0000313" key="6">
    <source>
        <dbReference type="Proteomes" id="UP001212085"/>
    </source>
</evidence>
<dbReference type="PANTHER" id="PTHR11851:SF134">
    <property type="entry name" value="ZINC-DEPENDENT PROTEASE"/>
    <property type="match status" value="1"/>
</dbReference>
<evidence type="ECO:0000313" key="3">
    <source>
        <dbReference type="EMBL" id="MST53952.1"/>
    </source>
</evidence>
<dbReference type="Gene3D" id="3.30.830.10">
    <property type="entry name" value="Metalloenzyme, LuxS/M16 peptidase-like"/>
    <property type="match status" value="2"/>
</dbReference>
<dbReference type="InterPro" id="IPR011249">
    <property type="entry name" value="Metalloenz_LuxS/M16"/>
</dbReference>
<sequence>MVTLNEHTFLDSQETVYSTTLQNGLTVYLIPKNEFKEAFALLSVQYGSMDTQFISNNHLKQDTEGLAHFLEHKLFEMAEGKDVTTQFTDLGAEVNAFTTFDKTCFYFSTVDKVNENLDVLRHFILEASMTEVSVLKEKDIIRQEIAMYQDDADYRLYQGVLENLYPNTALATDIAGSNASLEKMTLADLQESHQTFYKLDNMTLVLVGHFDKDAVLASLTEKDEEKTPADKSVIEKEALAYHPVVPRSNIQMDITQPKIAIGFRGQPLESHQSVLRQELALKLFFGMVIGWTSHYYQDLYKKGYIDDSFDFEMEIHSAFQFVMVSLDTLEPIAMLNQIRKHLDKVSHDSAALADLSEEHFTIVKRELYGAFFRELDSIEQLGMQFVNYLGKGDYFTIPTLLESLTFTEVVETGMHFLKTADVTEFTILPK</sequence>
<reference evidence="4 6" key="2">
    <citation type="submission" date="2022-12" db="EMBL/GenBank/DDBJ databases">
        <title>Streptococcus alactolyticus LGM, complete genome.</title>
        <authorList>
            <person name="Liu Z."/>
            <person name="Mu C."/>
            <person name="Zhu W."/>
        </authorList>
    </citation>
    <scope>NUCLEOTIDE SEQUENCE [LARGE SCALE GENOMIC DNA]</scope>
    <source>
        <strain evidence="4 6">LGM</strain>
    </source>
</reference>
<evidence type="ECO:0000313" key="5">
    <source>
        <dbReference type="Proteomes" id="UP000471052"/>
    </source>
</evidence>
<dbReference type="EMBL" id="CP114883">
    <property type="protein sequence ID" value="WBB06411.1"/>
    <property type="molecule type" value="Genomic_DNA"/>
</dbReference>
<gene>
    <name evidence="3" type="ORF">FYJ82_06065</name>
    <name evidence="4" type="ORF">O6R09_09125</name>
</gene>
<dbReference type="RefSeq" id="WP_154455079.1">
    <property type="nucleotide sequence ID" value="NZ_BRXN01000009.1"/>
</dbReference>
<dbReference type="GeneID" id="99636828"/>